<proteinExistence type="predicted"/>
<evidence type="ECO:0000313" key="2">
    <source>
        <dbReference type="EMBL" id="GAA0879669.1"/>
    </source>
</evidence>
<dbReference type="InterPro" id="IPR029063">
    <property type="entry name" value="SAM-dependent_MTases_sf"/>
</dbReference>
<gene>
    <name evidence="2" type="ORF">GCM10009119_26380</name>
</gene>
<dbReference type="Proteomes" id="UP001500469">
    <property type="component" value="Unassembled WGS sequence"/>
</dbReference>
<keyword evidence="1" id="KW-0175">Coiled coil</keyword>
<name>A0ABP3YGS9_9BACT</name>
<keyword evidence="3" id="KW-1185">Reference proteome</keyword>
<evidence type="ECO:0000256" key="1">
    <source>
        <dbReference type="SAM" id="Coils"/>
    </source>
</evidence>
<dbReference type="EMBL" id="BAAAFI010000028">
    <property type="protein sequence ID" value="GAA0879669.1"/>
    <property type="molecule type" value="Genomic_DNA"/>
</dbReference>
<dbReference type="Gene3D" id="3.40.50.150">
    <property type="entry name" value="Vaccinia Virus protein VP39"/>
    <property type="match status" value="1"/>
</dbReference>
<accession>A0ABP3YGS9</accession>
<evidence type="ECO:0000313" key="3">
    <source>
        <dbReference type="Proteomes" id="UP001500469"/>
    </source>
</evidence>
<dbReference type="RefSeq" id="WP_343852327.1">
    <property type="nucleotide sequence ID" value="NZ_BAAAFI010000028.1"/>
</dbReference>
<sequence length="747" mass="87192">MKYIEVEKAIPFFICLADKNEAAITETRKWITYYTNDAYDWERPPSKPDPMLVDHLVKEPETSKLHVYAITKKMEHEAFRKNLESALNPQMILDFGDKKVINEENFEAVFEHWKSIIGPYIVNGYKPSFYFLANIQRDKVIIDKDNSRVVFTFEDKNSKTQKVLMKDYDYFWSVYDYVEKAETINGIHAKLDRLTDESQRRFEGEFYTPLSFGKKAIHYWNEVLEKNWYKSGKYRIWDMAAGTGNLEYHLPAESYKYLYMSTLHGSEADHLKKVFPEATCFQYDYLNDDVEYVFNKGVLPFTPNWKLPQKLRDELNNPNITWVIYINPLFATAQDAKSDGSSKKGVSKTKVEIEMNKNDAGHAKRELFAQFMFRIVKELPKKSYLGMFSTLKYLNAPDSVEYRDKHFNYKLEKGFLFHSKCFHGVTGDFPISFLIWNLSKNGETKSVEIDIANNEGTSIGVKHLQLIKKGDVLNNWFPRPQNSKNYILPALSNGLNVKAGNTDTRHRARPDFLASICSKGNDFQNAKYVSILSSPSVSAGAFTVIKESFEKSITLHAVRKIPKPTWLNDRNQFLTPHTEPSQEFYNDCIVWSLFSSSNQTTSLKNIQYLGNTYQIKNNFYPFLLEEVRRWEIRDSDIRLQLLHDQDRFVADWLSSKTLSEEANSVLQKAKTVYKLFYASLNQMATNKWKIDTWDAGWYQIRRCLAEHNLATEELKELSKENEKLANKILPKIEEFGFLDKDEVYDEI</sequence>
<comment type="caution">
    <text evidence="2">The sequence shown here is derived from an EMBL/GenBank/DDBJ whole genome shotgun (WGS) entry which is preliminary data.</text>
</comment>
<feature type="coiled-coil region" evidence="1">
    <location>
        <begin position="700"/>
        <end position="727"/>
    </location>
</feature>
<organism evidence="2 3">
    <name type="scientific">Algoriphagus jejuensis</name>
    <dbReference type="NCBI Taxonomy" id="419934"/>
    <lineage>
        <taxon>Bacteria</taxon>
        <taxon>Pseudomonadati</taxon>
        <taxon>Bacteroidota</taxon>
        <taxon>Cytophagia</taxon>
        <taxon>Cytophagales</taxon>
        <taxon>Cyclobacteriaceae</taxon>
        <taxon>Algoriphagus</taxon>
    </lineage>
</organism>
<protein>
    <submittedName>
        <fullName evidence="2">Uncharacterized protein</fullName>
    </submittedName>
</protein>
<reference evidence="3" key="1">
    <citation type="journal article" date="2019" name="Int. J. Syst. Evol. Microbiol.">
        <title>The Global Catalogue of Microorganisms (GCM) 10K type strain sequencing project: providing services to taxonomists for standard genome sequencing and annotation.</title>
        <authorList>
            <consortium name="The Broad Institute Genomics Platform"/>
            <consortium name="The Broad Institute Genome Sequencing Center for Infectious Disease"/>
            <person name="Wu L."/>
            <person name="Ma J."/>
        </authorList>
    </citation>
    <scope>NUCLEOTIDE SEQUENCE [LARGE SCALE GENOMIC DNA]</scope>
    <source>
        <strain evidence="3">JCM 16112</strain>
    </source>
</reference>